<organism evidence="1 2">
    <name type="scientific">Molorchus minor</name>
    <dbReference type="NCBI Taxonomy" id="1323400"/>
    <lineage>
        <taxon>Eukaryota</taxon>
        <taxon>Metazoa</taxon>
        <taxon>Ecdysozoa</taxon>
        <taxon>Arthropoda</taxon>
        <taxon>Hexapoda</taxon>
        <taxon>Insecta</taxon>
        <taxon>Pterygota</taxon>
        <taxon>Neoptera</taxon>
        <taxon>Endopterygota</taxon>
        <taxon>Coleoptera</taxon>
        <taxon>Polyphaga</taxon>
        <taxon>Cucujiformia</taxon>
        <taxon>Chrysomeloidea</taxon>
        <taxon>Cerambycidae</taxon>
        <taxon>Lamiinae</taxon>
        <taxon>Monochamini</taxon>
        <taxon>Molorchus</taxon>
    </lineage>
</organism>
<proteinExistence type="predicted"/>
<keyword evidence="2" id="KW-1185">Reference proteome</keyword>
<dbReference type="EMBL" id="JAPWTJ010000834">
    <property type="protein sequence ID" value="KAJ8975374.1"/>
    <property type="molecule type" value="Genomic_DNA"/>
</dbReference>
<evidence type="ECO:0000313" key="1">
    <source>
        <dbReference type="EMBL" id="KAJ8975374.1"/>
    </source>
</evidence>
<reference evidence="1" key="1">
    <citation type="journal article" date="2023" name="Insect Mol. Biol.">
        <title>Genome sequencing provides insights into the evolution of gene families encoding plant cell wall-degrading enzymes in longhorned beetles.</title>
        <authorList>
            <person name="Shin N.R."/>
            <person name="Okamura Y."/>
            <person name="Kirsch R."/>
            <person name="Pauchet Y."/>
        </authorList>
    </citation>
    <scope>NUCLEOTIDE SEQUENCE</scope>
    <source>
        <strain evidence="1">MMC_N1</strain>
    </source>
</reference>
<name>A0ABQ9JBV3_9CUCU</name>
<evidence type="ECO:0000313" key="2">
    <source>
        <dbReference type="Proteomes" id="UP001162164"/>
    </source>
</evidence>
<evidence type="ECO:0008006" key="3">
    <source>
        <dbReference type="Google" id="ProtNLM"/>
    </source>
</evidence>
<gene>
    <name evidence="1" type="ORF">NQ317_015742</name>
</gene>
<accession>A0ABQ9JBV3</accession>
<dbReference type="Proteomes" id="UP001162164">
    <property type="component" value="Unassembled WGS sequence"/>
</dbReference>
<sequence>ICKCEPVLFLPREYCNDPFNKERVTITTCSYNSGLSNRDTEVVAKSSANGTLWRTNLPRSSIGSFSTKTLNTFASNRRTTIGWHSMNIAQVVKDLTSSQKCMLLITLLERPSKPHVYFLRSVKMTQVRGFYSVQQTNTENKTEHFFLKLTIFIDALFADVQQTNMSIRRCMPKTYKNMDACTQLSNTINVGYGRVNKCLSCDTDLCNSGISLRQGIVTVLIFSISKLYLF</sequence>
<comment type="caution">
    <text evidence="1">The sequence shown here is derived from an EMBL/GenBank/DDBJ whole genome shotgun (WGS) entry which is preliminary data.</text>
</comment>
<feature type="non-terminal residue" evidence="1">
    <location>
        <position position="1"/>
    </location>
</feature>
<protein>
    <recommendedName>
        <fullName evidence="3">Protein sleepless</fullName>
    </recommendedName>
</protein>